<dbReference type="Proteomes" id="UP001057561">
    <property type="component" value="Chromosome"/>
</dbReference>
<accession>A0ABY5M2A1</accession>
<organism evidence="1 2">
    <name type="scientific">Dolichospermum heterosporum TAC447</name>
    <dbReference type="NCBI Taxonomy" id="747523"/>
    <lineage>
        <taxon>Bacteria</taxon>
        <taxon>Bacillati</taxon>
        <taxon>Cyanobacteriota</taxon>
        <taxon>Cyanophyceae</taxon>
        <taxon>Nostocales</taxon>
        <taxon>Aphanizomenonaceae</taxon>
        <taxon>Dolichospermum</taxon>
        <taxon>Dolichospermum heterosporum</taxon>
    </lineage>
</organism>
<dbReference type="EMBL" id="CP099464">
    <property type="protein sequence ID" value="UUO15944.1"/>
    <property type="molecule type" value="Genomic_DNA"/>
</dbReference>
<keyword evidence="2" id="KW-1185">Reference proteome</keyword>
<dbReference type="RefSeq" id="WP_257121447.1">
    <property type="nucleotide sequence ID" value="NZ_CP099464.1"/>
</dbReference>
<evidence type="ECO:0000313" key="1">
    <source>
        <dbReference type="EMBL" id="UUO15944.1"/>
    </source>
</evidence>
<protein>
    <recommendedName>
        <fullName evidence="3">RiboL-PSP-HEPN domain-containing protein</fullName>
    </recommendedName>
</protein>
<proteinExistence type="predicted"/>
<evidence type="ECO:0008006" key="3">
    <source>
        <dbReference type="Google" id="ProtNLM"/>
    </source>
</evidence>
<sequence>MTKCDMEQDLKQEVQELKISIDKLSNDISQQFNSLTENLCINFEQISKQITNLSSQPSLSNKILETNLENNHQDSLEEPKKEIPREYYINYSYIDPDKYPSFLEDLEKHNKDMAECRHKENIEKFCFSANKTLESAIEVIFDVEYKFLGENNKTFLEAYQRVKTFYSNKGWEITEICLNLNNSNIESKHFKPIDDKYISWEYIEEIRRRNFNTSVEIFFEILKPNFMNSLHLREKFYLIKNIHNLRNLDAHGSSNLPLQIHTLKDSAKKLYNSKDYTKIKEVVYWFVKEVYDRLNKISN</sequence>
<gene>
    <name evidence="1" type="ORF">NG743_02485</name>
</gene>
<reference evidence="1" key="1">
    <citation type="submission" date="2022-06" db="EMBL/GenBank/DDBJ databases">
        <title>Nostosin G and Spiroidesin B from the Cyanobacterium Dolichospermum sp. NIES-1697.</title>
        <authorList>
            <person name="Phan C.-S."/>
            <person name="Mehjabin J.J."/>
            <person name="Anas A.R.J."/>
            <person name="Hayasaka M."/>
            <person name="Onoki R."/>
            <person name="Wang J."/>
            <person name="Umezawa T."/>
            <person name="Washio K."/>
            <person name="Morikawa M."/>
            <person name="Okino T."/>
        </authorList>
    </citation>
    <scope>NUCLEOTIDE SEQUENCE</scope>
    <source>
        <strain evidence="1">NIES-1697</strain>
    </source>
</reference>
<name>A0ABY5M2A1_9CYAN</name>
<evidence type="ECO:0000313" key="2">
    <source>
        <dbReference type="Proteomes" id="UP001057561"/>
    </source>
</evidence>